<reference evidence="1 2" key="1">
    <citation type="journal article" date="2018" name="Aquat. Microb. Ecol.">
        <title>Gammaproteobacterial methanotrophs dominate.</title>
        <authorList>
            <person name="Rissanen A.J."/>
            <person name="Saarenheimo J."/>
            <person name="Tiirola M."/>
            <person name="Peura S."/>
            <person name="Aalto S.L."/>
            <person name="Karvinen A."/>
            <person name="Nykanen H."/>
        </authorList>
    </citation>
    <scope>NUCLEOTIDE SEQUENCE [LARGE SCALE GENOMIC DNA]</scope>
    <source>
        <strain evidence="1">AMbin10</strain>
    </source>
</reference>
<dbReference type="EMBL" id="QJPH01000325">
    <property type="protein sequence ID" value="PZN78067.1"/>
    <property type="molecule type" value="Genomic_DNA"/>
</dbReference>
<dbReference type="Proteomes" id="UP000249396">
    <property type="component" value="Unassembled WGS sequence"/>
</dbReference>
<gene>
    <name evidence="1" type="ORF">DM484_13630</name>
</gene>
<comment type="caution">
    <text evidence="1">The sequence shown here is derived from an EMBL/GenBank/DDBJ whole genome shotgun (WGS) entry which is preliminary data.</text>
</comment>
<sequence length="165" mass="18567">MCEIPIDIDDTEVIVRAIFEPYHVKKGKLKLQAFKSPAGKDEVSVIRHTYMGTAFCKCKAKEIEAKGNIGKEKNQVKTYQGFAVLMALHIRSVSSDVSDSRNLFLGHADMLHGIVLEANEPPESSQAMMLNERLRELTEKLAIYYPDPKPDTDHWLGVDLKPKPT</sequence>
<evidence type="ECO:0000313" key="1">
    <source>
        <dbReference type="EMBL" id="PZN78067.1"/>
    </source>
</evidence>
<dbReference type="AlphaFoldDB" id="A0A2W4T5N7"/>
<proteinExistence type="predicted"/>
<name>A0A2W4T5N7_9GAMM</name>
<organism evidence="1 2">
    <name type="scientific">Candidatus Methylumidiphilus alinenensis</name>
    <dbReference type="NCBI Taxonomy" id="2202197"/>
    <lineage>
        <taxon>Bacteria</taxon>
        <taxon>Pseudomonadati</taxon>
        <taxon>Pseudomonadota</taxon>
        <taxon>Gammaproteobacteria</taxon>
        <taxon>Methylococcales</taxon>
        <taxon>Candidatus Methylumidiphilus</taxon>
    </lineage>
</organism>
<protein>
    <submittedName>
        <fullName evidence="1">Uncharacterized protein</fullName>
    </submittedName>
</protein>
<evidence type="ECO:0000313" key="2">
    <source>
        <dbReference type="Proteomes" id="UP000249396"/>
    </source>
</evidence>
<accession>A0A2W4T5N7</accession>